<dbReference type="RefSeq" id="WP_091069846.1">
    <property type="nucleotide sequence ID" value="NZ_FMDM01000015.1"/>
</dbReference>
<feature type="compositionally biased region" description="Pro residues" evidence="1">
    <location>
        <begin position="338"/>
        <end position="350"/>
    </location>
</feature>
<dbReference type="STRING" id="745366.GA0070213_11588"/>
<gene>
    <name evidence="3" type="ORF">GA0070213_11588</name>
</gene>
<proteinExistence type="predicted"/>
<evidence type="ECO:0000256" key="2">
    <source>
        <dbReference type="SAM" id="Phobius"/>
    </source>
</evidence>
<organism evidence="3 4">
    <name type="scientific">Micromonospora humi</name>
    <dbReference type="NCBI Taxonomy" id="745366"/>
    <lineage>
        <taxon>Bacteria</taxon>
        <taxon>Bacillati</taxon>
        <taxon>Actinomycetota</taxon>
        <taxon>Actinomycetes</taxon>
        <taxon>Micromonosporales</taxon>
        <taxon>Micromonosporaceae</taxon>
        <taxon>Micromonospora</taxon>
    </lineage>
</organism>
<dbReference type="EMBL" id="FMDM01000015">
    <property type="protein sequence ID" value="SCG75317.1"/>
    <property type="molecule type" value="Genomic_DNA"/>
</dbReference>
<keyword evidence="2" id="KW-0812">Transmembrane</keyword>
<evidence type="ECO:0000313" key="3">
    <source>
        <dbReference type="EMBL" id="SCG75317.1"/>
    </source>
</evidence>
<keyword evidence="4" id="KW-1185">Reference proteome</keyword>
<reference evidence="4" key="1">
    <citation type="submission" date="2016-06" db="EMBL/GenBank/DDBJ databases">
        <authorList>
            <person name="Varghese N."/>
            <person name="Submissions Spin"/>
        </authorList>
    </citation>
    <scope>NUCLEOTIDE SEQUENCE [LARGE SCALE GENOMIC DNA]</scope>
    <source>
        <strain evidence="4">DSM 45647</strain>
    </source>
</reference>
<dbReference type="OrthoDB" id="5178692at2"/>
<feature type="transmembrane region" description="Helical" evidence="2">
    <location>
        <begin position="308"/>
        <end position="329"/>
    </location>
</feature>
<name>A0A1C5JXU0_9ACTN</name>
<dbReference type="Proteomes" id="UP000199360">
    <property type="component" value="Unassembled WGS sequence"/>
</dbReference>
<feature type="region of interest" description="Disordered" evidence="1">
    <location>
        <begin position="331"/>
        <end position="364"/>
    </location>
</feature>
<evidence type="ECO:0000256" key="1">
    <source>
        <dbReference type="SAM" id="MobiDB-lite"/>
    </source>
</evidence>
<keyword evidence="2" id="KW-1133">Transmembrane helix</keyword>
<dbReference type="AlphaFoldDB" id="A0A1C5JXU0"/>
<evidence type="ECO:0008006" key="5">
    <source>
        <dbReference type="Google" id="ProtNLM"/>
    </source>
</evidence>
<evidence type="ECO:0000313" key="4">
    <source>
        <dbReference type="Proteomes" id="UP000199360"/>
    </source>
</evidence>
<sequence>MTVPAPRVRRRPSVPGRVLPLLLALALVAPLGLLFALAEGTTSDDHDLAARERLGVRYLRALGPVTDALVEAQSTAVAGAPVSRTALNAAIEQVAGVDSAVGDELRTHERWAGLRAKLEGLPDRGLADPEAAYVAYGEANDLLLALYRKVRESSGLIRDPKADSFFLQDGIGGDLPTAIALAGRLADLVRLAPARPAAERAKTGLELAELRVAAFGPANDLVADLRAAVDSSESTDLGGNVLTPLDAYQRSLEAFTAAGGGRAAPNPDQLTAAGLTAQAAAKQLRTVILDQLDTLLEERLDTVDRDRLLARVAAGVAIALLIGLAGTLFRRPAGETRPAPPEIALPPAARPDPAAATRDSDRLPVAVGAGAEAERWRPFDAAR</sequence>
<keyword evidence="2" id="KW-0472">Membrane</keyword>
<accession>A0A1C5JXU0</accession>
<protein>
    <recommendedName>
        <fullName evidence="5">Nitrate and nitrite sensing</fullName>
    </recommendedName>
</protein>